<sequence>MLHKAGRRTTTTKVVKETEAEAIAFVIGKAVGLETGSASADYIQLYHGNASLLAESLEVIQQASAVILAALQPPTAEQAAMPDAELAKVA</sequence>
<evidence type="ECO:0000313" key="2">
    <source>
        <dbReference type="Proteomes" id="UP000289437"/>
    </source>
</evidence>
<evidence type="ECO:0000313" key="1">
    <source>
        <dbReference type="EMBL" id="RXH53711.1"/>
    </source>
</evidence>
<dbReference type="Proteomes" id="UP000289437">
    <property type="component" value="Unassembled WGS sequence"/>
</dbReference>
<proteinExistence type="predicted"/>
<name>A0A4Q0SX38_9BACT</name>
<dbReference type="AlphaFoldDB" id="A0A4Q0SX38"/>
<reference evidence="2" key="2">
    <citation type="submission" date="2019-02" db="EMBL/GenBank/DDBJ databases">
        <title>Granulicella sibirica sp. nov., a psychrotolerant acidobacterium isolated from an organic soil layer in forested tundra, West Siberia.</title>
        <authorList>
            <person name="Oshkin I.Y."/>
            <person name="Kulichevskaya I.S."/>
            <person name="Rijpstra W.I.C."/>
            <person name="Sinninghe Damste J.S."/>
            <person name="Rakitin A.L."/>
            <person name="Ravin N.V."/>
            <person name="Dedysh S.N."/>
        </authorList>
    </citation>
    <scope>NUCLEOTIDE SEQUENCE [LARGE SCALE GENOMIC DNA]</scope>
    <source>
        <strain evidence="2">AF10</strain>
    </source>
</reference>
<dbReference type="EMBL" id="RDSM01000010">
    <property type="protein sequence ID" value="RXH53711.1"/>
    <property type="molecule type" value="Genomic_DNA"/>
</dbReference>
<reference evidence="1 2" key="1">
    <citation type="submission" date="2018-11" db="EMBL/GenBank/DDBJ databases">
        <authorList>
            <person name="Mardanov A.V."/>
            <person name="Ravin N.V."/>
            <person name="Dedysh S.N."/>
        </authorList>
    </citation>
    <scope>NUCLEOTIDE SEQUENCE [LARGE SCALE GENOMIC DNA]</scope>
    <source>
        <strain evidence="1 2">AF10</strain>
    </source>
</reference>
<organism evidence="1 2">
    <name type="scientific">Granulicella sibirica</name>
    <dbReference type="NCBI Taxonomy" id="2479048"/>
    <lineage>
        <taxon>Bacteria</taxon>
        <taxon>Pseudomonadati</taxon>
        <taxon>Acidobacteriota</taxon>
        <taxon>Terriglobia</taxon>
        <taxon>Terriglobales</taxon>
        <taxon>Acidobacteriaceae</taxon>
        <taxon>Granulicella</taxon>
    </lineage>
</organism>
<protein>
    <submittedName>
        <fullName evidence="1">LtrC-like protein</fullName>
    </submittedName>
</protein>
<comment type="caution">
    <text evidence="1">The sequence shown here is derived from an EMBL/GenBank/DDBJ whole genome shotgun (WGS) entry which is preliminary data.</text>
</comment>
<keyword evidence="2" id="KW-1185">Reference proteome</keyword>
<gene>
    <name evidence="1" type="ORF">GRAN_0013</name>
</gene>
<accession>A0A4Q0SX38</accession>